<evidence type="ECO:0000313" key="7">
    <source>
        <dbReference type="EMBL" id="CAD7658966.1"/>
    </source>
</evidence>
<keyword evidence="4" id="KW-1015">Disulfide bond</keyword>
<evidence type="ECO:0000256" key="1">
    <source>
        <dbReference type="ARBA" id="ARBA00010952"/>
    </source>
</evidence>
<dbReference type="Pfam" id="PF07703">
    <property type="entry name" value="A2M_BRD"/>
    <property type="match status" value="1"/>
</dbReference>
<sequence length="758" mass="84565">MDFEVDGLFRTDVSIDTDLNKAEPGAQVAVRVNTKPDAWVGIVGVDQSVLLLKSGNDMTREAVIQELQTYDTTFTDNYWDGYTSNAQKLFNFSGVVVISNGLVYKDYVSIINELRMMAETMAVELQKDSKLDYLCTRSAKCVHRSVQHHLDRIPKAAPQRVLTNITAIAKTRKHFPETWLWTSMQTGSNGCAVIKSTIPDTITSWFISAFAMHMETGLGIAPTPTKNSLGSTIPDTITSWFISAFAMHMETGLGIAPTPTKVTVFRPFFIKLSLPYSIIRGETVAIEAIVFNYTTKPIQSEVVFDNKKQEFEFSDQLDTKGVNVSEMRQLVSIPANDGVSVAFTITPKTMGYIDIKLTANSAMAGDSVLRKLLVKPEGQTQHFNQSVLVNLKDSANVLTKHISIVIPKIAVPGSQKVWLTAIGDIMGPIVHNLDDLLRMPYGCGEQNMINFVPNIVVLNYLKQTNRLTQQIKSKAISNIEIGYQRELTYKRRDGSFSAFGDGDSSGSTWLTVFVVKAFIQTKGLVDIDHDVIDRAKAWLLRQQNSTGSFDEPGVVWHKAMQGGGSEGKAVLTAYVLIAILQDNCPKTETITAIKKAKSYLENKWKSTQNPYDLLIMSYALCLSDSPLRNDAVKRVVSIAKKSTDYMWWESDRDADRDDKKDRHSAHFWYPRSHDVEMTAYGLLSLMTANEIQIGVQVIRWLVSKQNSSGGFGSTQDTVIAIQAMGTLAERLSHANPSLDIKFKYFCEDKHESQDMRTQ</sequence>
<dbReference type="SMART" id="SM01360">
    <property type="entry name" value="A2M"/>
    <property type="match status" value="1"/>
</dbReference>
<proteinExistence type="inferred from homology"/>
<dbReference type="InterPro" id="IPR050473">
    <property type="entry name" value="A2M/Complement_sys"/>
</dbReference>
<dbReference type="InterPro" id="IPR008930">
    <property type="entry name" value="Terpenoid_cyclase/PrenylTrfase"/>
</dbReference>
<dbReference type="GO" id="GO:0004866">
    <property type="term" value="F:endopeptidase inhibitor activity"/>
    <property type="evidence" value="ECO:0007669"/>
    <property type="project" value="InterPro"/>
</dbReference>
<dbReference type="SMART" id="SM01419">
    <property type="entry name" value="Thiol-ester_cl"/>
    <property type="match status" value="1"/>
</dbReference>
<dbReference type="Gene3D" id="2.60.120.1540">
    <property type="match status" value="1"/>
</dbReference>
<dbReference type="InterPro" id="IPR011626">
    <property type="entry name" value="Alpha-macroglobulin_TED"/>
</dbReference>
<dbReference type="Pfam" id="PF00207">
    <property type="entry name" value="A2M"/>
    <property type="match status" value="2"/>
</dbReference>
<evidence type="ECO:0000256" key="3">
    <source>
        <dbReference type="ARBA" id="ARBA00022966"/>
    </source>
</evidence>
<dbReference type="PROSITE" id="PS00477">
    <property type="entry name" value="ALPHA_2_MACROGLOBULIN"/>
    <property type="match status" value="1"/>
</dbReference>
<dbReference type="InterPro" id="IPR001599">
    <property type="entry name" value="Macroglobln_a2"/>
</dbReference>
<dbReference type="GO" id="GO:0005615">
    <property type="term" value="C:extracellular space"/>
    <property type="evidence" value="ECO:0007669"/>
    <property type="project" value="InterPro"/>
</dbReference>
<dbReference type="Gene3D" id="1.50.10.20">
    <property type="match status" value="1"/>
</dbReference>
<dbReference type="InterPro" id="IPR013783">
    <property type="entry name" value="Ig-like_fold"/>
</dbReference>
<evidence type="ECO:0000256" key="5">
    <source>
        <dbReference type="ARBA" id="ARBA00023180"/>
    </source>
</evidence>
<evidence type="ECO:0000259" key="6">
    <source>
        <dbReference type="SMART" id="SM01360"/>
    </source>
</evidence>
<dbReference type="InterPro" id="IPR041813">
    <property type="entry name" value="A2M_TED"/>
</dbReference>
<dbReference type="Pfam" id="PF07678">
    <property type="entry name" value="TED_complement"/>
    <property type="match status" value="1"/>
</dbReference>
<dbReference type="PANTHER" id="PTHR11412">
    <property type="entry name" value="MACROGLOBULIN / COMPLEMENT"/>
    <property type="match status" value="1"/>
</dbReference>
<keyword evidence="3" id="KW-0882">Thioester bond</keyword>
<evidence type="ECO:0000256" key="4">
    <source>
        <dbReference type="ARBA" id="ARBA00023157"/>
    </source>
</evidence>
<keyword evidence="8" id="KW-1185">Reference proteome</keyword>
<dbReference type="InterPro" id="IPR011625">
    <property type="entry name" value="A2M_N_BRD"/>
</dbReference>
<feature type="domain" description="Alpha-2-macroglobulin" evidence="6">
    <location>
        <begin position="178"/>
        <end position="304"/>
    </location>
</feature>
<gene>
    <name evidence="7" type="ORF">ONB1V03_LOCUS15586</name>
</gene>
<keyword evidence="5" id="KW-0325">Glycoprotein</keyword>
<dbReference type="OrthoDB" id="6359008at2759"/>
<evidence type="ECO:0000256" key="2">
    <source>
        <dbReference type="ARBA" id="ARBA00022729"/>
    </source>
</evidence>
<dbReference type="EMBL" id="CAJPVJ010016225">
    <property type="protein sequence ID" value="CAG2176152.1"/>
    <property type="molecule type" value="Genomic_DNA"/>
</dbReference>
<comment type="similarity">
    <text evidence="1">Belongs to the protease inhibitor I39 (alpha-2-macroglobulin) family.</text>
</comment>
<name>A0A7R9MEY9_9ACAR</name>
<dbReference type="SUPFAM" id="SSF48239">
    <property type="entry name" value="Terpenoid cyclases/Protein prenyltransferases"/>
    <property type="match status" value="1"/>
</dbReference>
<reference evidence="7" key="1">
    <citation type="submission" date="2020-11" db="EMBL/GenBank/DDBJ databases">
        <authorList>
            <person name="Tran Van P."/>
        </authorList>
    </citation>
    <scope>NUCLEOTIDE SEQUENCE</scope>
</reference>
<keyword evidence="2" id="KW-0732">Signal</keyword>
<dbReference type="Proteomes" id="UP000728032">
    <property type="component" value="Unassembled WGS sequence"/>
</dbReference>
<dbReference type="PANTHER" id="PTHR11412:SF136">
    <property type="entry name" value="CD109 ANTIGEN"/>
    <property type="match status" value="1"/>
</dbReference>
<accession>A0A7R9MEY9</accession>
<protein>
    <recommendedName>
        <fullName evidence="6">Alpha-2-macroglobulin domain-containing protein</fullName>
    </recommendedName>
</protein>
<dbReference type="InterPro" id="IPR047565">
    <property type="entry name" value="Alpha-macroglob_thiol-ester_cl"/>
</dbReference>
<dbReference type="FunFam" id="1.50.10.20:FF:000001">
    <property type="entry name" value="CD109 isoform 1"/>
    <property type="match status" value="1"/>
</dbReference>
<dbReference type="Gene3D" id="2.60.40.1930">
    <property type="match status" value="1"/>
</dbReference>
<dbReference type="Gene3D" id="2.60.40.10">
    <property type="entry name" value="Immunoglobulins"/>
    <property type="match status" value="1"/>
</dbReference>
<dbReference type="Gene3D" id="6.20.50.160">
    <property type="match status" value="1"/>
</dbReference>
<dbReference type="Gene3D" id="2.20.130.20">
    <property type="match status" value="2"/>
</dbReference>
<dbReference type="CDD" id="cd02897">
    <property type="entry name" value="A2M_2"/>
    <property type="match status" value="1"/>
</dbReference>
<organism evidence="7">
    <name type="scientific">Oppiella nova</name>
    <dbReference type="NCBI Taxonomy" id="334625"/>
    <lineage>
        <taxon>Eukaryota</taxon>
        <taxon>Metazoa</taxon>
        <taxon>Ecdysozoa</taxon>
        <taxon>Arthropoda</taxon>
        <taxon>Chelicerata</taxon>
        <taxon>Arachnida</taxon>
        <taxon>Acari</taxon>
        <taxon>Acariformes</taxon>
        <taxon>Sarcoptiformes</taxon>
        <taxon>Oribatida</taxon>
        <taxon>Brachypylina</taxon>
        <taxon>Oppioidea</taxon>
        <taxon>Oppiidae</taxon>
        <taxon>Oppiella</taxon>
    </lineage>
</organism>
<dbReference type="EMBL" id="OC931050">
    <property type="protein sequence ID" value="CAD7658966.1"/>
    <property type="molecule type" value="Genomic_DNA"/>
</dbReference>
<evidence type="ECO:0000313" key="8">
    <source>
        <dbReference type="Proteomes" id="UP000728032"/>
    </source>
</evidence>
<dbReference type="AlphaFoldDB" id="A0A7R9MEY9"/>
<dbReference type="InterPro" id="IPR019742">
    <property type="entry name" value="MacrogloblnA2_CS"/>
</dbReference>